<reference evidence="1" key="1">
    <citation type="submission" date="2023-03" db="EMBL/GenBank/DDBJ databases">
        <title>Chromosome-level genomes of two armyworms, Mythimna separata and Mythimna loreyi, provide insights into the biosynthesis and reception of sex pheromones.</title>
        <authorList>
            <person name="Zhao H."/>
        </authorList>
    </citation>
    <scope>NUCLEOTIDE SEQUENCE</scope>
    <source>
        <strain evidence="1">BeijingLab</strain>
    </source>
</reference>
<accession>A0ACC2Q9B7</accession>
<sequence>MTEAQVGFLYNIASAVSRSENEATKTTLKSYYLMRCKDITRGYGLPDRFFSPKIRCPTCCVEWNKKTEINVKSIKLTKRQKQRLKSRKTKESEKEYVRSRQDLLCSNNIEQICAFCNHSNVTPSIKPQKVTIQTENVEQNDNNKRKASEIPKINTLQKPEPKKAKPSKKIEINVYANALDVFSLQNKNNALPTKEKPKAINNNKKKKDKFAGLCQKAVLASAKLKEEKKDKLSLFLKPSS</sequence>
<proteinExistence type="predicted"/>
<gene>
    <name evidence="1" type="ORF">PYW08_009703</name>
</gene>
<dbReference type="EMBL" id="CM056800">
    <property type="protein sequence ID" value="KAJ8709699.1"/>
    <property type="molecule type" value="Genomic_DNA"/>
</dbReference>
<evidence type="ECO:0000313" key="1">
    <source>
        <dbReference type="EMBL" id="KAJ8709699.1"/>
    </source>
</evidence>
<evidence type="ECO:0000313" key="2">
    <source>
        <dbReference type="Proteomes" id="UP001231649"/>
    </source>
</evidence>
<dbReference type="Proteomes" id="UP001231649">
    <property type="component" value="Chromosome 24"/>
</dbReference>
<protein>
    <submittedName>
        <fullName evidence="1">Uncharacterized protein</fullName>
    </submittedName>
</protein>
<keyword evidence="2" id="KW-1185">Reference proteome</keyword>
<name>A0ACC2Q9B7_9NEOP</name>
<comment type="caution">
    <text evidence="1">The sequence shown here is derived from an EMBL/GenBank/DDBJ whole genome shotgun (WGS) entry which is preliminary data.</text>
</comment>
<organism evidence="1 2">
    <name type="scientific">Mythimna loreyi</name>
    <dbReference type="NCBI Taxonomy" id="667449"/>
    <lineage>
        <taxon>Eukaryota</taxon>
        <taxon>Metazoa</taxon>
        <taxon>Ecdysozoa</taxon>
        <taxon>Arthropoda</taxon>
        <taxon>Hexapoda</taxon>
        <taxon>Insecta</taxon>
        <taxon>Pterygota</taxon>
        <taxon>Neoptera</taxon>
        <taxon>Endopterygota</taxon>
        <taxon>Lepidoptera</taxon>
        <taxon>Glossata</taxon>
        <taxon>Ditrysia</taxon>
        <taxon>Noctuoidea</taxon>
        <taxon>Noctuidae</taxon>
        <taxon>Noctuinae</taxon>
        <taxon>Hadenini</taxon>
        <taxon>Mythimna</taxon>
    </lineage>
</organism>